<dbReference type="SMART" id="SM00411">
    <property type="entry name" value="BHL"/>
    <property type="match status" value="1"/>
</dbReference>
<dbReference type="GO" id="GO:0030527">
    <property type="term" value="F:structural constituent of chromatin"/>
    <property type="evidence" value="ECO:0007669"/>
    <property type="project" value="InterPro"/>
</dbReference>
<dbReference type="Proteomes" id="UP000054314">
    <property type="component" value="Unassembled WGS sequence"/>
</dbReference>
<dbReference type="SUPFAM" id="SSF47729">
    <property type="entry name" value="IHF-like DNA-binding proteins"/>
    <property type="match status" value="1"/>
</dbReference>
<organism evidence="4 5">
    <name type="scientific">Cellulomonas bogoriensis 69B4 = DSM 16987</name>
    <dbReference type="NCBI Taxonomy" id="1386082"/>
    <lineage>
        <taxon>Bacteria</taxon>
        <taxon>Bacillati</taxon>
        <taxon>Actinomycetota</taxon>
        <taxon>Actinomycetes</taxon>
        <taxon>Micrococcales</taxon>
        <taxon>Cellulomonadaceae</taxon>
        <taxon>Cellulomonas</taxon>
    </lineage>
</organism>
<keyword evidence="2" id="KW-0238">DNA-binding</keyword>
<gene>
    <name evidence="4" type="ORF">N869_09025</name>
</gene>
<evidence type="ECO:0000256" key="1">
    <source>
        <dbReference type="ARBA" id="ARBA00023067"/>
    </source>
</evidence>
<dbReference type="Gene3D" id="4.10.520.10">
    <property type="entry name" value="IHF-like DNA-binding proteins"/>
    <property type="match status" value="1"/>
</dbReference>
<name>A0A0A0C3A8_9CELL</name>
<dbReference type="PANTHER" id="PTHR33175:SF3">
    <property type="entry name" value="DNA-BINDING PROTEIN HU-BETA"/>
    <property type="match status" value="1"/>
</dbReference>
<dbReference type="InterPro" id="IPR010992">
    <property type="entry name" value="IHF-like_DNA-bd_dom_sf"/>
</dbReference>
<dbReference type="RefSeq" id="WP_035056386.1">
    <property type="nucleotide sequence ID" value="NZ_AXCZ01000002.1"/>
</dbReference>
<dbReference type="AlphaFoldDB" id="A0A0A0C3A8"/>
<comment type="similarity">
    <text evidence="3">Belongs to the bacterial histone-like protein family.</text>
</comment>
<dbReference type="GO" id="GO:0003677">
    <property type="term" value="F:DNA binding"/>
    <property type="evidence" value="ECO:0007669"/>
    <property type="project" value="UniProtKB-KW"/>
</dbReference>
<evidence type="ECO:0000313" key="4">
    <source>
        <dbReference type="EMBL" id="KGM14517.1"/>
    </source>
</evidence>
<dbReference type="EMBL" id="AXCZ01000002">
    <property type="protein sequence ID" value="KGM14517.1"/>
    <property type="molecule type" value="Genomic_DNA"/>
</dbReference>
<comment type="caution">
    <text evidence="4">The sequence shown here is derived from an EMBL/GenBank/DDBJ whole genome shotgun (WGS) entry which is preliminary data.</text>
</comment>
<keyword evidence="5" id="KW-1185">Reference proteome</keyword>
<dbReference type="PANTHER" id="PTHR33175">
    <property type="entry name" value="DNA-BINDING PROTEIN HU"/>
    <property type="match status" value="1"/>
</dbReference>
<dbReference type="OrthoDB" id="9799835at2"/>
<protein>
    <submittedName>
        <fullName evidence="4">Integration host factor</fullName>
    </submittedName>
</protein>
<evidence type="ECO:0000256" key="2">
    <source>
        <dbReference type="ARBA" id="ARBA00023125"/>
    </source>
</evidence>
<reference evidence="4 5" key="1">
    <citation type="submission" date="2013-08" db="EMBL/GenBank/DDBJ databases">
        <title>Genome sequencing of Cellulomonas bogoriensis 69B4.</title>
        <authorList>
            <person name="Chen F."/>
            <person name="Li Y."/>
            <person name="Wang G."/>
        </authorList>
    </citation>
    <scope>NUCLEOTIDE SEQUENCE [LARGE SCALE GENOMIC DNA]</scope>
    <source>
        <strain evidence="4 5">69B4</strain>
    </source>
</reference>
<accession>A0A0A0C3A8</accession>
<proteinExistence type="inferred from homology"/>
<dbReference type="InterPro" id="IPR000119">
    <property type="entry name" value="Hist_DNA-bd"/>
</dbReference>
<sequence length="93" mass="9806">MALTRNDVVARIAERTGNPATEVAATLTALQELLVESLREGQAVRLTGLMTVERTDRAARTGRNPRTGETLEIPAGHGVRITAGTALKDAAKG</sequence>
<keyword evidence="1" id="KW-0226">DNA condensation</keyword>
<dbReference type="GO" id="GO:0030261">
    <property type="term" value="P:chromosome condensation"/>
    <property type="evidence" value="ECO:0007669"/>
    <property type="project" value="UniProtKB-KW"/>
</dbReference>
<dbReference type="PRINTS" id="PR01727">
    <property type="entry name" value="DNABINDINGHU"/>
</dbReference>
<dbReference type="Pfam" id="PF00216">
    <property type="entry name" value="Bac_DNA_binding"/>
    <property type="match status" value="1"/>
</dbReference>
<evidence type="ECO:0000256" key="3">
    <source>
        <dbReference type="RuleBase" id="RU003939"/>
    </source>
</evidence>
<dbReference type="GO" id="GO:0005829">
    <property type="term" value="C:cytosol"/>
    <property type="evidence" value="ECO:0007669"/>
    <property type="project" value="TreeGrafter"/>
</dbReference>
<evidence type="ECO:0000313" key="5">
    <source>
        <dbReference type="Proteomes" id="UP000054314"/>
    </source>
</evidence>